<dbReference type="Proteomes" id="UP000677082">
    <property type="component" value="Unassembled WGS sequence"/>
</dbReference>
<evidence type="ECO:0000256" key="1">
    <source>
        <dbReference type="SAM" id="Phobius"/>
    </source>
</evidence>
<reference evidence="2 3" key="1">
    <citation type="submission" date="2021-03" db="EMBL/GenBank/DDBJ databases">
        <title>Whole genome shotgun sequence of Actinoplanes toevensis NBRC 105298.</title>
        <authorList>
            <person name="Komaki H."/>
            <person name="Tamura T."/>
        </authorList>
    </citation>
    <scope>NUCLEOTIDE SEQUENCE [LARGE SCALE GENOMIC DNA]</scope>
    <source>
        <strain evidence="2 3">NBRC 105298</strain>
    </source>
</reference>
<feature type="transmembrane region" description="Helical" evidence="1">
    <location>
        <begin position="21"/>
        <end position="45"/>
    </location>
</feature>
<evidence type="ECO:0000313" key="3">
    <source>
        <dbReference type="Proteomes" id="UP000677082"/>
    </source>
</evidence>
<keyword evidence="1" id="KW-0472">Membrane</keyword>
<dbReference type="RefSeq" id="WP_213006806.1">
    <property type="nucleotide sequence ID" value="NZ_BOQN01000038.1"/>
</dbReference>
<dbReference type="EMBL" id="BOQN01000038">
    <property type="protein sequence ID" value="GIM90897.1"/>
    <property type="molecule type" value="Genomic_DNA"/>
</dbReference>
<keyword evidence="1" id="KW-1133">Transmembrane helix</keyword>
<protein>
    <submittedName>
        <fullName evidence="2">Uncharacterized protein</fullName>
    </submittedName>
</protein>
<dbReference type="AlphaFoldDB" id="A0A919T9E4"/>
<name>A0A919T9E4_9ACTN</name>
<keyword evidence="1" id="KW-0812">Transmembrane</keyword>
<organism evidence="2 3">
    <name type="scientific">Paractinoplanes toevensis</name>
    <dbReference type="NCBI Taxonomy" id="571911"/>
    <lineage>
        <taxon>Bacteria</taxon>
        <taxon>Bacillati</taxon>
        <taxon>Actinomycetota</taxon>
        <taxon>Actinomycetes</taxon>
        <taxon>Micromonosporales</taxon>
        <taxon>Micromonosporaceae</taxon>
        <taxon>Paractinoplanes</taxon>
    </lineage>
</organism>
<proteinExistence type="predicted"/>
<keyword evidence="3" id="KW-1185">Reference proteome</keyword>
<comment type="caution">
    <text evidence="2">The sequence shown here is derived from an EMBL/GenBank/DDBJ whole genome shotgun (WGS) entry which is preliminary data.</text>
</comment>
<gene>
    <name evidence="2" type="ORF">Ato02nite_026900</name>
</gene>
<accession>A0A919T9E4</accession>
<sequence length="215" mass="22221">MWDWDTEQPARKAAAQRSTGRWIGGGVGAVVVGALLIRLVVHLIAQDGGAADRQQPFTLRGSAAARPSAGIDDDQVRSAAEILLGGGLRPLSPNALNLGPAETLALGNRDNEVRLTPGAVGVRTDRCADGPLLTVAMTVTTVRGTVPWDPSALRVLGTGGQETQLLPQCVHGLEPQAAVDAGHPLAGELVFPASSPTWLAYAPGGGAPQARWRLA</sequence>
<evidence type="ECO:0000313" key="2">
    <source>
        <dbReference type="EMBL" id="GIM90897.1"/>
    </source>
</evidence>